<feature type="transmembrane region" description="Helical" evidence="1">
    <location>
        <begin position="7"/>
        <end position="27"/>
    </location>
</feature>
<reference evidence="2" key="1">
    <citation type="submission" date="2020-05" db="UniProtKB">
        <authorList>
            <consortium name="EnsemblMetazoa"/>
        </authorList>
    </citation>
    <scope>IDENTIFICATION</scope>
    <source>
        <strain evidence="2">USDA</strain>
    </source>
</reference>
<evidence type="ECO:0000313" key="3">
    <source>
        <dbReference type="Proteomes" id="UP000095300"/>
    </source>
</evidence>
<organism evidence="2 3">
    <name type="scientific">Stomoxys calcitrans</name>
    <name type="common">Stable fly</name>
    <name type="synonym">Conops calcitrans</name>
    <dbReference type="NCBI Taxonomy" id="35570"/>
    <lineage>
        <taxon>Eukaryota</taxon>
        <taxon>Metazoa</taxon>
        <taxon>Ecdysozoa</taxon>
        <taxon>Arthropoda</taxon>
        <taxon>Hexapoda</taxon>
        <taxon>Insecta</taxon>
        <taxon>Pterygota</taxon>
        <taxon>Neoptera</taxon>
        <taxon>Endopterygota</taxon>
        <taxon>Diptera</taxon>
        <taxon>Brachycera</taxon>
        <taxon>Muscomorpha</taxon>
        <taxon>Muscoidea</taxon>
        <taxon>Muscidae</taxon>
        <taxon>Stomoxys</taxon>
    </lineage>
</organism>
<protein>
    <submittedName>
        <fullName evidence="2">Uncharacterized protein</fullName>
    </submittedName>
</protein>
<keyword evidence="1" id="KW-1133">Transmembrane helix</keyword>
<feature type="transmembrane region" description="Helical" evidence="1">
    <location>
        <begin position="66"/>
        <end position="85"/>
    </location>
</feature>
<name>A0A1I8QBB2_STOCA</name>
<evidence type="ECO:0000256" key="1">
    <source>
        <dbReference type="SAM" id="Phobius"/>
    </source>
</evidence>
<dbReference type="Proteomes" id="UP000095300">
    <property type="component" value="Unassembled WGS sequence"/>
</dbReference>
<dbReference type="VEuPathDB" id="VectorBase:SCAU015579"/>
<sequence length="186" mass="21421">MCNRSSAGVSITFKIVQLMACVTALIYKKVTDNQANMTFRRNQKISNEWTLLQNVNWSQEGNDFSVFTYAGYTFIIAVCLMERMINFRKLPTTTDTLFLRFGVIIFCLQAILVFYTFEYVHENLRLNALVLGGLTFVVALLFFLEDCCTAKDYERDNKFIQTEAIKPISSIPIKISEDDDVLHTYV</sequence>
<dbReference type="KEGG" id="scac:106089529"/>
<accession>A0A1I8QBB2</accession>
<gene>
    <name evidence="2" type="primary">106089529</name>
</gene>
<feature type="transmembrane region" description="Helical" evidence="1">
    <location>
        <begin position="123"/>
        <end position="144"/>
    </location>
</feature>
<dbReference type="EnsemblMetazoa" id="SCAU015579-RA">
    <property type="protein sequence ID" value="SCAU015579-PA"/>
    <property type="gene ID" value="SCAU015579"/>
</dbReference>
<proteinExistence type="predicted"/>
<feature type="transmembrane region" description="Helical" evidence="1">
    <location>
        <begin position="97"/>
        <end position="117"/>
    </location>
</feature>
<dbReference type="AlphaFoldDB" id="A0A1I8QBB2"/>
<keyword evidence="3" id="KW-1185">Reference proteome</keyword>
<keyword evidence="1" id="KW-0472">Membrane</keyword>
<dbReference type="OrthoDB" id="8180835at2759"/>
<evidence type="ECO:0000313" key="2">
    <source>
        <dbReference type="EnsemblMetazoa" id="SCAU015579-PA"/>
    </source>
</evidence>
<keyword evidence="1" id="KW-0812">Transmembrane</keyword>